<keyword evidence="2" id="KW-1185">Reference proteome</keyword>
<accession>A0A8C4WSE0</accession>
<name>A0A8C4WSE0_9SAUR</name>
<evidence type="ECO:0000313" key="1">
    <source>
        <dbReference type="Ensembl" id="ENSGEVP00005019799.1"/>
    </source>
</evidence>
<reference evidence="1" key="2">
    <citation type="submission" date="2025-08" db="UniProtKB">
        <authorList>
            <consortium name="Ensembl"/>
        </authorList>
    </citation>
    <scope>IDENTIFICATION</scope>
</reference>
<dbReference type="AlphaFoldDB" id="A0A8C4WSE0"/>
<reference evidence="1" key="3">
    <citation type="submission" date="2025-09" db="UniProtKB">
        <authorList>
            <consortium name="Ensembl"/>
        </authorList>
    </citation>
    <scope>IDENTIFICATION</scope>
</reference>
<reference evidence="1" key="1">
    <citation type="submission" date="2019-06" db="EMBL/GenBank/DDBJ databases">
        <title>G10K-VGP Goodes thornscrub tortoise genome, primary haplotype.</title>
        <authorList>
            <person name="Murphy B."/>
            <person name="Edwards T."/>
            <person name="Rhie A."/>
            <person name="Koren S."/>
            <person name="Phillippy A."/>
            <person name="Fedrigo O."/>
            <person name="Haase B."/>
            <person name="Mountcastle J."/>
            <person name="Lewin H."/>
            <person name="Damas J."/>
            <person name="Howe K."/>
            <person name="Formenti G."/>
            <person name="Myers G."/>
            <person name="Durbin R."/>
            <person name="Jarvis E.D."/>
        </authorList>
    </citation>
    <scope>NUCLEOTIDE SEQUENCE [LARGE SCALE GENOMIC DNA]</scope>
</reference>
<dbReference type="Ensembl" id="ENSGEVT00005020799.1">
    <property type="protein sequence ID" value="ENSGEVP00005019799.1"/>
    <property type="gene ID" value="ENSGEVG00005014044.1"/>
</dbReference>
<organism evidence="1 2">
    <name type="scientific">Gopherus evgoodei</name>
    <name type="common">Goodes thornscrub tortoise</name>
    <dbReference type="NCBI Taxonomy" id="1825980"/>
    <lineage>
        <taxon>Eukaryota</taxon>
        <taxon>Metazoa</taxon>
        <taxon>Chordata</taxon>
        <taxon>Craniata</taxon>
        <taxon>Vertebrata</taxon>
        <taxon>Euteleostomi</taxon>
        <taxon>Archelosauria</taxon>
        <taxon>Testudinata</taxon>
        <taxon>Testudines</taxon>
        <taxon>Cryptodira</taxon>
        <taxon>Durocryptodira</taxon>
        <taxon>Testudinoidea</taxon>
        <taxon>Testudinidae</taxon>
        <taxon>Gopherus</taxon>
    </lineage>
</organism>
<protein>
    <submittedName>
        <fullName evidence="1">Uncharacterized protein</fullName>
    </submittedName>
</protein>
<sequence>MLHRCLWTQGQSKPSPLFLWYPTLPSLSSRTKHGAATVGAALASTPVGEHNADSVLKITRLKLVYKLYYITHLVSAIQNNIFKDLTLNVPTRFIQFLIIIVFAVEKSMQIPTRFFQYQFKFSTKNSILVQLKMEKFRKEPELRESNPRM</sequence>
<proteinExistence type="predicted"/>
<evidence type="ECO:0000313" key="2">
    <source>
        <dbReference type="Proteomes" id="UP000694390"/>
    </source>
</evidence>
<dbReference type="Proteomes" id="UP000694390">
    <property type="component" value="Chromosome 11"/>
</dbReference>